<name>A0A371EVI1_MUCPR</name>
<feature type="non-terminal residue" evidence="1">
    <location>
        <position position="1"/>
    </location>
</feature>
<dbReference type="AlphaFoldDB" id="A0A371EVI1"/>
<sequence length="280" mass="31507">MVVTTRGRGGGDRDRVDDGLIVFRNPCLSRRRNEISRNCHQYFYGKYQKTFGWMDKASLELKSGFGSRLCIGAMCSYHIYHKIVNYPLAPQGYLDDSVLTGWTIHWRSRDERPSPPCKDSNHVFVGCEFENKTLSVYLPRFSTCPKNNSSGENAQIPISIPSAQGPYAQGASGKGRGEPGWHTSFRHPLDIPCLPILANLASLDLSICGRVWALARVGITLCALAMSPGLAKSLKTLKFDNVFYQRRISFDGMCFSDTTLWSPCRNDQTLSLRCFKRRFS</sequence>
<reference evidence="1" key="1">
    <citation type="submission" date="2018-05" db="EMBL/GenBank/DDBJ databases">
        <title>Draft genome of Mucuna pruriens seed.</title>
        <authorList>
            <person name="Nnadi N.E."/>
            <person name="Vos R."/>
            <person name="Hasami M.H."/>
            <person name="Devisetty U.K."/>
            <person name="Aguiy J.C."/>
        </authorList>
    </citation>
    <scope>NUCLEOTIDE SEQUENCE [LARGE SCALE GENOMIC DNA]</scope>
    <source>
        <strain evidence="1">JCA_2017</strain>
    </source>
</reference>
<gene>
    <name evidence="1" type="ORF">CR513_50737</name>
</gene>
<dbReference type="EMBL" id="QJKJ01011851">
    <property type="protein sequence ID" value="RDX70057.1"/>
    <property type="molecule type" value="Genomic_DNA"/>
</dbReference>
<organism evidence="1 2">
    <name type="scientific">Mucuna pruriens</name>
    <name type="common">Velvet bean</name>
    <name type="synonym">Dolichos pruriens</name>
    <dbReference type="NCBI Taxonomy" id="157652"/>
    <lineage>
        <taxon>Eukaryota</taxon>
        <taxon>Viridiplantae</taxon>
        <taxon>Streptophyta</taxon>
        <taxon>Embryophyta</taxon>
        <taxon>Tracheophyta</taxon>
        <taxon>Spermatophyta</taxon>
        <taxon>Magnoliopsida</taxon>
        <taxon>eudicotyledons</taxon>
        <taxon>Gunneridae</taxon>
        <taxon>Pentapetalae</taxon>
        <taxon>rosids</taxon>
        <taxon>fabids</taxon>
        <taxon>Fabales</taxon>
        <taxon>Fabaceae</taxon>
        <taxon>Papilionoideae</taxon>
        <taxon>50 kb inversion clade</taxon>
        <taxon>NPAAA clade</taxon>
        <taxon>indigoferoid/millettioid clade</taxon>
        <taxon>Phaseoleae</taxon>
        <taxon>Mucuna</taxon>
    </lineage>
</organism>
<comment type="caution">
    <text evidence="1">The sequence shown here is derived from an EMBL/GenBank/DDBJ whole genome shotgun (WGS) entry which is preliminary data.</text>
</comment>
<dbReference type="Proteomes" id="UP000257109">
    <property type="component" value="Unassembled WGS sequence"/>
</dbReference>
<protein>
    <submittedName>
        <fullName evidence="1">Uncharacterized protein</fullName>
    </submittedName>
</protein>
<accession>A0A371EVI1</accession>
<evidence type="ECO:0000313" key="1">
    <source>
        <dbReference type="EMBL" id="RDX70057.1"/>
    </source>
</evidence>
<keyword evidence="2" id="KW-1185">Reference proteome</keyword>
<proteinExistence type="predicted"/>
<evidence type="ECO:0000313" key="2">
    <source>
        <dbReference type="Proteomes" id="UP000257109"/>
    </source>
</evidence>